<proteinExistence type="predicted"/>
<accession>A0A916Y9N9</accession>
<dbReference type="AlphaFoldDB" id="A0A916Y9N9"/>
<comment type="caution">
    <text evidence="1">The sequence shown here is derived from an EMBL/GenBank/DDBJ whole genome shotgun (WGS) entry which is preliminary data.</text>
</comment>
<gene>
    <name evidence="1" type="ORF">GCM10011343_27350</name>
</gene>
<dbReference type="RefSeq" id="WP_188363170.1">
    <property type="nucleotide sequence ID" value="NZ_BMFG01000016.1"/>
</dbReference>
<organism evidence="1 2">
    <name type="scientific">Flavobacterium orientale</name>
    <dbReference type="NCBI Taxonomy" id="1756020"/>
    <lineage>
        <taxon>Bacteria</taxon>
        <taxon>Pseudomonadati</taxon>
        <taxon>Bacteroidota</taxon>
        <taxon>Flavobacteriia</taxon>
        <taxon>Flavobacteriales</taxon>
        <taxon>Flavobacteriaceae</taxon>
        <taxon>Flavobacterium</taxon>
    </lineage>
</organism>
<protein>
    <recommendedName>
        <fullName evidence="3">Lipoprotein</fullName>
    </recommendedName>
</protein>
<reference evidence="1" key="1">
    <citation type="journal article" date="2014" name="Int. J. Syst. Evol. Microbiol.">
        <title>Complete genome sequence of Corynebacterium casei LMG S-19264T (=DSM 44701T), isolated from a smear-ripened cheese.</title>
        <authorList>
            <consortium name="US DOE Joint Genome Institute (JGI-PGF)"/>
            <person name="Walter F."/>
            <person name="Albersmeier A."/>
            <person name="Kalinowski J."/>
            <person name="Ruckert C."/>
        </authorList>
    </citation>
    <scope>NUCLEOTIDE SEQUENCE</scope>
    <source>
        <strain evidence="1">CGMCC 1.12506</strain>
    </source>
</reference>
<reference evidence="1" key="2">
    <citation type="submission" date="2020-09" db="EMBL/GenBank/DDBJ databases">
        <authorList>
            <person name="Sun Q."/>
            <person name="Zhou Y."/>
        </authorList>
    </citation>
    <scope>NUCLEOTIDE SEQUENCE</scope>
    <source>
        <strain evidence="1">CGMCC 1.12506</strain>
    </source>
</reference>
<dbReference type="EMBL" id="BMFG01000016">
    <property type="protein sequence ID" value="GGD36016.1"/>
    <property type="molecule type" value="Genomic_DNA"/>
</dbReference>
<evidence type="ECO:0000313" key="2">
    <source>
        <dbReference type="Proteomes" id="UP000625735"/>
    </source>
</evidence>
<evidence type="ECO:0000313" key="1">
    <source>
        <dbReference type="EMBL" id="GGD36016.1"/>
    </source>
</evidence>
<keyword evidence="2" id="KW-1185">Reference proteome</keyword>
<sequence>MRKIAPFVCLFVIFFSCERSIKKQAAEVVSSEATTAALTLSCYEMSDGDSQVKLKITDVSDSISGYLNYSLSGKDKNTGTVKGVIQGAIFYGVFDFVSEGIASSREVAFKIQEGRLIEGFGDIEVSGNQARFKNKSLLTFSESIVLQQVTCTASECPVDFGYKKSLLREGCIDTSALTPRLNPLENGAMVSGDPAFVIFSKDLATAEVFLPQEKEGFLLTKGKDGNWTNEAYQLIAWKGFVLQKNGTPIFGGQ</sequence>
<dbReference type="Proteomes" id="UP000625735">
    <property type="component" value="Unassembled WGS sequence"/>
</dbReference>
<name>A0A916Y9N9_9FLAO</name>
<dbReference type="PROSITE" id="PS51257">
    <property type="entry name" value="PROKAR_LIPOPROTEIN"/>
    <property type="match status" value="1"/>
</dbReference>
<evidence type="ECO:0008006" key="3">
    <source>
        <dbReference type="Google" id="ProtNLM"/>
    </source>
</evidence>